<dbReference type="OrthoDB" id="2434934at2759"/>
<sequence>MNLLSYFYYSSTSQTATQSKDNVSTETTVRETAEHHSGDAVVSVTTESEVKTTTVVVEDVPDFPKPKAKKRVSFRQAISLTRVVPQVDKGLVVPAPSAPAEAKPVESKHRKERISRADRRAKKSAQRLQSLIVGEASTAIPAVTPVVAKARLDKIKSQLSRPKTGNKVIAELRRLPVGEADLPSEAPIHAVCLAHTDAEEDCLHFAKLKSENGGALYQLPSFSTASLTTAPVEKLAEVLNDLQVVDLLQAPDLGLGQPGDGKGLLAGAVPTPETVLNGVKQITPQLMALGRATGRMIQPDHRGVYPPTDRFSVLTYWWGLEVLMPPPTLEYLATAQSIAASVVNFLSAMALVHNGIREILPLVRYIAQYIEIEYASIKAQDKGKGVVCAATWLMPAALVPRPWDFPDPPASTERPQALAQVKDDDGSKSPYESRPISSMLDIVTPAVSVPSVEA</sequence>
<dbReference type="AlphaFoldDB" id="A8N5L9"/>
<organism evidence="2 3">
    <name type="scientific">Coprinopsis cinerea (strain Okayama-7 / 130 / ATCC MYA-4618 / FGSC 9003)</name>
    <name type="common">Inky cap fungus</name>
    <name type="synonym">Hormographiella aspergillata</name>
    <dbReference type="NCBI Taxonomy" id="240176"/>
    <lineage>
        <taxon>Eukaryota</taxon>
        <taxon>Fungi</taxon>
        <taxon>Dikarya</taxon>
        <taxon>Basidiomycota</taxon>
        <taxon>Agaricomycotina</taxon>
        <taxon>Agaricomycetes</taxon>
        <taxon>Agaricomycetidae</taxon>
        <taxon>Agaricales</taxon>
        <taxon>Agaricineae</taxon>
        <taxon>Psathyrellaceae</taxon>
        <taxon>Coprinopsis</taxon>
    </lineage>
</organism>
<dbReference type="InParanoid" id="A8N5L9"/>
<dbReference type="OMA" id="HAGIYPP"/>
<keyword evidence="3" id="KW-1185">Reference proteome</keyword>
<proteinExistence type="predicted"/>
<dbReference type="Proteomes" id="UP000001861">
    <property type="component" value="Unassembled WGS sequence"/>
</dbReference>
<dbReference type="eggNOG" id="ENOG502S5UK">
    <property type="taxonomic scope" value="Eukaryota"/>
</dbReference>
<feature type="compositionally biased region" description="Basic and acidic residues" evidence="1">
    <location>
        <begin position="103"/>
        <end position="118"/>
    </location>
</feature>
<dbReference type="GeneID" id="6006603"/>
<name>A8N5L9_COPC7</name>
<evidence type="ECO:0000256" key="1">
    <source>
        <dbReference type="SAM" id="MobiDB-lite"/>
    </source>
</evidence>
<evidence type="ECO:0000313" key="3">
    <source>
        <dbReference type="Proteomes" id="UP000001861"/>
    </source>
</evidence>
<feature type="region of interest" description="Disordered" evidence="1">
    <location>
        <begin position="404"/>
        <end position="436"/>
    </location>
</feature>
<gene>
    <name evidence="2" type="ORF">CC1G_09324</name>
</gene>
<dbReference type="EMBL" id="AACS02000003">
    <property type="protein sequence ID" value="EAU91642.1"/>
    <property type="molecule type" value="Genomic_DNA"/>
</dbReference>
<dbReference type="KEGG" id="cci:CC1G_09324"/>
<dbReference type="RefSeq" id="XP_001830164.1">
    <property type="nucleotide sequence ID" value="XM_001830112.1"/>
</dbReference>
<accession>A8N5L9</accession>
<dbReference type="VEuPathDB" id="FungiDB:CC1G_09324"/>
<comment type="caution">
    <text evidence="2">The sequence shown here is derived from an EMBL/GenBank/DDBJ whole genome shotgun (WGS) entry which is preliminary data.</text>
</comment>
<feature type="region of interest" description="Disordered" evidence="1">
    <location>
        <begin position="97"/>
        <end position="122"/>
    </location>
</feature>
<evidence type="ECO:0000313" key="2">
    <source>
        <dbReference type="EMBL" id="EAU91642.1"/>
    </source>
</evidence>
<protein>
    <submittedName>
        <fullName evidence="2">Uncharacterized protein</fullName>
    </submittedName>
</protein>
<reference evidence="2 3" key="1">
    <citation type="journal article" date="2010" name="Proc. Natl. Acad. Sci. U.S.A.">
        <title>Insights into evolution of multicellular fungi from the assembled chromosomes of the mushroom Coprinopsis cinerea (Coprinus cinereus).</title>
        <authorList>
            <person name="Stajich J.E."/>
            <person name="Wilke S.K."/>
            <person name="Ahren D."/>
            <person name="Au C.H."/>
            <person name="Birren B.W."/>
            <person name="Borodovsky M."/>
            <person name="Burns C."/>
            <person name="Canback B."/>
            <person name="Casselton L.A."/>
            <person name="Cheng C.K."/>
            <person name="Deng J."/>
            <person name="Dietrich F.S."/>
            <person name="Fargo D.C."/>
            <person name="Farman M.L."/>
            <person name="Gathman A.C."/>
            <person name="Goldberg J."/>
            <person name="Guigo R."/>
            <person name="Hoegger P.J."/>
            <person name="Hooker J.B."/>
            <person name="Huggins A."/>
            <person name="James T.Y."/>
            <person name="Kamada T."/>
            <person name="Kilaru S."/>
            <person name="Kodira C."/>
            <person name="Kues U."/>
            <person name="Kupfer D."/>
            <person name="Kwan H.S."/>
            <person name="Lomsadze A."/>
            <person name="Li W."/>
            <person name="Lilly W.W."/>
            <person name="Ma L.J."/>
            <person name="Mackey A.J."/>
            <person name="Manning G."/>
            <person name="Martin F."/>
            <person name="Muraguchi H."/>
            <person name="Natvig D.O."/>
            <person name="Palmerini H."/>
            <person name="Ramesh M.A."/>
            <person name="Rehmeyer C.J."/>
            <person name="Roe B.A."/>
            <person name="Shenoy N."/>
            <person name="Stanke M."/>
            <person name="Ter-Hovhannisyan V."/>
            <person name="Tunlid A."/>
            <person name="Velagapudi R."/>
            <person name="Vision T.J."/>
            <person name="Zeng Q."/>
            <person name="Zolan M.E."/>
            <person name="Pukkila P.J."/>
        </authorList>
    </citation>
    <scope>NUCLEOTIDE SEQUENCE [LARGE SCALE GENOMIC DNA]</scope>
    <source>
        <strain evidence="3">Okayama-7 / 130 / ATCC MYA-4618 / FGSC 9003</strain>
    </source>
</reference>